<evidence type="ECO:0000256" key="5">
    <source>
        <dbReference type="SAM" id="Coils"/>
    </source>
</evidence>
<feature type="coiled-coil region" evidence="5">
    <location>
        <begin position="532"/>
        <end position="580"/>
    </location>
</feature>
<feature type="region of interest" description="Disordered" evidence="6">
    <location>
        <begin position="704"/>
        <end position="724"/>
    </location>
</feature>
<feature type="coiled-coil region" evidence="5">
    <location>
        <begin position="300"/>
        <end position="330"/>
    </location>
</feature>
<dbReference type="SUPFAM" id="SSF50911">
    <property type="entry name" value="Mannose 6-phosphate receptor domain"/>
    <property type="match status" value="1"/>
</dbReference>
<protein>
    <recommendedName>
        <fullName evidence="8">MRH domain-containing protein</fullName>
    </recommendedName>
</protein>
<dbReference type="GO" id="GO:0030970">
    <property type="term" value="P:retrograde protein transport, ER to cytosol"/>
    <property type="evidence" value="ECO:0007669"/>
    <property type="project" value="TreeGrafter"/>
</dbReference>
<proteinExistence type="predicted"/>
<evidence type="ECO:0000256" key="7">
    <source>
        <dbReference type="SAM" id="SignalP"/>
    </source>
</evidence>
<dbReference type="PANTHER" id="PTHR15414">
    <property type="entry name" value="OS-9-RELATED"/>
    <property type="match status" value="1"/>
</dbReference>
<name>A0A553NTV2_TIGCA</name>
<reference evidence="9 10" key="1">
    <citation type="journal article" date="2018" name="Nat. Ecol. Evol.">
        <title>Genomic signatures of mitonuclear coevolution across populations of Tigriopus californicus.</title>
        <authorList>
            <person name="Barreto F.S."/>
            <person name="Watson E.T."/>
            <person name="Lima T.G."/>
            <person name="Willett C.S."/>
            <person name="Edmands S."/>
            <person name="Li W."/>
            <person name="Burton R.S."/>
        </authorList>
    </citation>
    <scope>NUCLEOTIDE SEQUENCE [LARGE SCALE GENOMIC DNA]</scope>
    <source>
        <strain evidence="9 10">San Diego</strain>
    </source>
</reference>
<dbReference type="Proteomes" id="UP000318571">
    <property type="component" value="Chromosome 1"/>
</dbReference>
<comment type="caution">
    <text evidence="9">The sequence shown here is derived from an EMBL/GenBank/DDBJ whole genome shotgun (WGS) entry which is preliminary data.</text>
</comment>
<dbReference type="PANTHER" id="PTHR15414:SF5">
    <property type="entry name" value="PROTEIN OS-9"/>
    <property type="match status" value="1"/>
</dbReference>
<dbReference type="Gene3D" id="2.70.130.10">
    <property type="entry name" value="Mannose-6-phosphate receptor binding domain"/>
    <property type="match status" value="1"/>
</dbReference>
<feature type="compositionally biased region" description="Acidic residues" evidence="6">
    <location>
        <begin position="613"/>
        <end position="637"/>
    </location>
</feature>
<keyword evidence="3" id="KW-0256">Endoplasmic reticulum</keyword>
<dbReference type="GO" id="GO:0030968">
    <property type="term" value="P:endoplasmic reticulum unfolded protein response"/>
    <property type="evidence" value="ECO:0007669"/>
    <property type="project" value="InterPro"/>
</dbReference>
<evidence type="ECO:0000256" key="3">
    <source>
        <dbReference type="ARBA" id="ARBA00022824"/>
    </source>
</evidence>
<dbReference type="Pfam" id="PF07915">
    <property type="entry name" value="PRKCSH"/>
    <property type="match status" value="1"/>
</dbReference>
<dbReference type="AlphaFoldDB" id="A0A553NTV2"/>
<dbReference type="InterPro" id="IPR045149">
    <property type="entry name" value="OS-9-like"/>
</dbReference>
<keyword evidence="2 7" id="KW-0732">Signal</keyword>
<evidence type="ECO:0000313" key="9">
    <source>
        <dbReference type="EMBL" id="TRY68860.1"/>
    </source>
</evidence>
<comment type="subcellular location">
    <subcellularLocation>
        <location evidence="1">Endoplasmic reticulum</location>
    </subcellularLocation>
</comment>
<evidence type="ECO:0000256" key="6">
    <source>
        <dbReference type="SAM" id="MobiDB-lite"/>
    </source>
</evidence>
<dbReference type="PROSITE" id="PS51914">
    <property type="entry name" value="MRH"/>
    <property type="match status" value="1"/>
</dbReference>
<keyword evidence="10" id="KW-1185">Reference proteome</keyword>
<dbReference type="STRING" id="6832.A0A553NTV2"/>
<dbReference type="InterPro" id="IPR012913">
    <property type="entry name" value="OS9-like_dom"/>
</dbReference>
<dbReference type="InterPro" id="IPR009011">
    <property type="entry name" value="Man6P_isomerase_rcpt-bd_dom_sf"/>
</dbReference>
<evidence type="ECO:0000259" key="8">
    <source>
        <dbReference type="PROSITE" id="PS51914"/>
    </source>
</evidence>
<evidence type="ECO:0000256" key="1">
    <source>
        <dbReference type="ARBA" id="ARBA00004240"/>
    </source>
</evidence>
<dbReference type="GO" id="GO:0005788">
    <property type="term" value="C:endoplasmic reticulum lumen"/>
    <property type="evidence" value="ECO:0007669"/>
    <property type="project" value="TreeGrafter"/>
</dbReference>
<feature type="compositionally biased region" description="Polar residues" evidence="6">
    <location>
        <begin position="711"/>
        <end position="724"/>
    </location>
</feature>
<feature type="region of interest" description="Disordered" evidence="6">
    <location>
        <begin position="769"/>
        <end position="797"/>
    </location>
</feature>
<evidence type="ECO:0000256" key="2">
    <source>
        <dbReference type="ARBA" id="ARBA00022729"/>
    </source>
</evidence>
<sequence>MATVGSLWTGLWGVLITAAVSGAHEAPTAGDWPSLGWLNRYELENIHYHIDIQGTPISEQSSGSNVPESQAQEDIVPIINKFGQRYHCRVPMMETPTTHQNTGLESGPNGPVVEIPPQDIHQLLTPLAKAPCLLRTKDWWTYEFCYGKSVRQFHMEGKHAPVRQVWWVGEFGIHETILIADNRPSGKIMSLGQYDHDYEWKEGEGVAGLKHHSQFYLNGSACDLTGSLRQTEVRFICNSDAIVDAIVQVDEPVSCEYVLTVATSKICSFPQLKPPPVIEPQPIVCSPVLTEREYEKYLKFEEAQQKLQKKKALANAAKQKKKMLEVLKDEDLSGFDVDSEEGFAIMEEMVQMRMADKLASELKSMLTSPSSGSSFETLGQNGFTFKRIFADDLFDTSSKRVLVNKENYLALMKSVLAEKKSKRIFKDLNPEDASDSPAKMKFLTQSQDEHDQDQEYLDMERKIRSDFTTPEEMHQELDKVISTLDPEEQNKIRAFTNSEEFKKEIEASFKDIVEETEQEIGLKLNSEPNPVIEEYLSTVKDLMSKLDQTSNKINDMTEEITSLDEEVDEKEDEIDSLKVEDLDDLEMETFMQESLKRDNKRSVKKDLSRQFGEEPEDDALVPQEGEEERVDLGDEEPEPVKNIQIKVTDINPKQVSGLKGSPSSEKVAKRLESAIKDKLVKAGFDSGGRQIEVKLVTSAHILDDFSDESDSSQNNVPEDPESQQQFQNMLYNLMIGNHAGYDDIDSQRKSEKNYKFAWNDAEFMSTIEEPVDDLISSDTSMASSSSSSISSSDSPSD</sequence>
<organism evidence="9 10">
    <name type="scientific">Tigriopus californicus</name>
    <name type="common">Marine copepod</name>
    <dbReference type="NCBI Taxonomy" id="6832"/>
    <lineage>
        <taxon>Eukaryota</taxon>
        <taxon>Metazoa</taxon>
        <taxon>Ecdysozoa</taxon>
        <taxon>Arthropoda</taxon>
        <taxon>Crustacea</taxon>
        <taxon>Multicrustacea</taxon>
        <taxon>Hexanauplia</taxon>
        <taxon>Copepoda</taxon>
        <taxon>Harpacticoida</taxon>
        <taxon>Harpacticidae</taxon>
        <taxon>Tigriopus</taxon>
    </lineage>
</organism>
<keyword evidence="5" id="KW-0175">Coiled coil</keyword>
<evidence type="ECO:0000313" key="10">
    <source>
        <dbReference type="Proteomes" id="UP000318571"/>
    </source>
</evidence>
<dbReference type="EMBL" id="VCGU01000010">
    <property type="protein sequence ID" value="TRY68860.1"/>
    <property type="molecule type" value="Genomic_DNA"/>
</dbReference>
<feature type="domain" description="MRH" evidence="8">
    <location>
        <begin position="130"/>
        <end position="269"/>
    </location>
</feature>
<keyword evidence="4" id="KW-1015">Disulfide bond</keyword>
<feature type="region of interest" description="Disordered" evidence="6">
    <location>
        <begin position="593"/>
        <end position="642"/>
    </location>
</feature>
<feature type="chain" id="PRO_5022125351" description="MRH domain-containing protein" evidence="7">
    <location>
        <begin position="23"/>
        <end position="797"/>
    </location>
</feature>
<accession>A0A553NTV2</accession>
<evidence type="ECO:0000256" key="4">
    <source>
        <dbReference type="ARBA" id="ARBA00023157"/>
    </source>
</evidence>
<feature type="compositionally biased region" description="Basic and acidic residues" evidence="6">
    <location>
        <begin position="594"/>
        <end position="612"/>
    </location>
</feature>
<dbReference type="InterPro" id="IPR044865">
    <property type="entry name" value="MRH_dom"/>
</dbReference>
<gene>
    <name evidence="9" type="ORF">TCAL_04132</name>
</gene>
<feature type="signal peptide" evidence="7">
    <location>
        <begin position="1"/>
        <end position="22"/>
    </location>
</feature>
<feature type="compositionally biased region" description="Low complexity" evidence="6">
    <location>
        <begin position="776"/>
        <end position="797"/>
    </location>
</feature>